<evidence type="ECO:0008006" key="3">
    <source>
        <dbReference type="Google" id="ProtNLM"/>
    </source>
</evidence>
<dbReference type="RefSeq" id="WP_379865062.1">
    <property type="nucleotide sequence ID" value="NZ_JBHTBW010000032.1"/>
</dbReference>
<evidence type="ECO:0000313" key="2">
    <source>
        <dbReference type="Proteomes" id="UP001596500"/>
    </source>
</evidence>
<dbReference type="EMBL" id="JBHTBW010000032">
    <property type="protein sequence ID" value="MFC7441697.1"/>
    <property type="molecule type" value="Genomic_DNA"/>
</dbReference>
<dbReference type="Proteomes" id="UP001596500">
    <property type="component" value="Unassembled WGS sequence"/>
</dbReference>
<protein>
    <recommendedName>
        <fullName evidence="3">DUF11 domain-containing protein</fullName>
    </recommendedName>
</protein>
<comment type="caution">
    <text evidence="1">The sequence shown here is derived from an EMBL/GenBank/DDBJ whole genome shotgun (WGS) entry which is preliminary data.</text>
</comment>
<organism evidence="1 2">
    <name type="scientific">Laceyella putida</name>
    <dbReference type="NCBI Taxonomy" id="110101"/>
    <lineage>
        <taxon>Bacteria</taxon>
        <taxon>Bacillati</taxon>
        <taxon>Bacillota</taxon>
        <taxon>Bacilli</taxon>
        <taxon>Bacillales</taxon>
        <taxon>Thermoactinomycetaceae</taxon>
        <taxon>Laceyella</taxon>
    </lineage>
</organism>
<accession>A0ABW2RKV8</accession>
<name>A0ABW2RKV8_9BACL</name>
<evidence type="ECO:0000313" key="1">
    <source>
        <dbReference type="EMBL" id="MFC7441697.1"/>
    </source>
</evidence>
<keyword evidence="2" id="KW-1185">Reference proteome</keyword>
<gene>
    <name evidence="1" type="ORF">ACFQNG_11290</name>
</gene>
<sequence>MNRKWPKLKASCFKRGCFPHHKKFHHCKREKGLLTEFDADVRGGRSQPIPLLSSATNGNVGFSNIFEPEIAQVSVCLDDRSDRVWLTGTVVWAGSGTGGPDRIAEFFLTRTVEDGQESEIFSVADNAPAGGDLGNPVTTTFTFVDEDPINTVCENVVYRLRVRNISTGPAATGENRTITVTGPVVLTAAEIEENKKRRIHPSCCKC</sequence>
<reference evidence="2" key="1">
    <citation type="journal article" date="2019" name="Int. J. Syst. Evol. Microbiol.">
        <title>The Global Catalogue of Microorganisms (GCM) 10K type strain sequencing project: providing services to taxonomists for standard genome sequencing and annotation.</title>
        <authorList>
            <consortium name="The Broad Institute Genomics Platform"/>
            <consortium name="The Broad Institute Genome Sequencing Center for Infectious Disease"/>
            <person name="Wu L."/>
            <person name="Ma J."/>
        </authorList>
    </citation>
    <scope>NUCLEOTIDE SEQUENCE [LARGE SCALE GENOMIC DNA]</scope>
    <source>
        <strain evidence="2">CGMCC 1.12942</strain>
    </source>
</reference>
<proteinExistence type="predicted"/>